<sequence length="612" mass="67421">MRARGGAAAVRPEHLAAHARLVKSADADAFLVTSVMRAYLRASLPLQALLVLRGLLTRAPRLLANSFSLSLALQACAASAAAIPLRAATATPPLGASLHARALKSGFAAADIFVRTALVEMYAKAGRAELARAAFDEAPRRDVFLCNVMLAAYVSRGEVAEARTVFDGMRDRDLVSWNTMIHGYAVSGDVGMAREIFDGTADRDAFSWSSMISAYAKGRRSKEALELWREMRVAGVAPDCITMVSVLSACSDMGALAIGAEVHQFVERNRVEVDVKLGTALVDMYAKCGDIDNSLKVFRAMPVKDVLTWSSTIIGLANHGLGHDALSLFSEMISQGLQPNEITFIGVLIACTHVGLVSDGKKYFSSMSDIHGVAPRIEHYGCMVDLLGRAGHVEEAMELIRSMPFEPDAVIWRALLGACRIHKNVEIAEEAMARLRVLDPLADGHYVLLSNIYAQANSWEGVAEMRKTIRRENIQRVPGRSSIEWENTVHEFVSGDRSHPRFGEIYKMLEEMMDRLKQAGYRPMTSLVLQDIDEEAKKQALAEHSEKLAIAFGLLTTPARSTLRITKNLRACEDCHSAIKLISLVYDRKLVVRDRNRFHHFSEGQCSCKDYW</sequence>
<evidence type="ECO:0000313" key="2">
    <source>
        <dbReference type="Proteomes" id="UP001732700"/>
    </source>
</evidence>
<reference evidence="1" key="1">
    <citation type="submission" date="2021-05" db="EMBL/GenBank/DDBJ databases">
        <authorList>
            <person name="Scholz U."/>
            <person name="Mascher M."/>
            <person name="Fiebig A."/>
        </authorList>
    </citation>
    <scope>NUCLEOTIDE SEQUENCE [LARGE SCALE GENOMIC DNA]</scope>
</reference>
<organism evidence="1 2">
    <name type="scientific">Avena sativa</name>
    <name type="common">Oat</name>
    <dbReference type="NCBI Taxonomy" id="4498"/>
    <lineage>
        <taxon>Eukaryota</taxon>
        <taxon>Viridiplantae</taxon>
        <taxon>Streptophyta</taxon>
        <taxon>Embryophyta</taxon>
        <taxon>Tracheophyta</taxon>
        <taxon>Spermatophyta</taxon>
        <taxon>Magnoliopsida</taxon>
        <taxon>Liliopsida</taxon>
        <taxon>Poales</taxon>
        <taxon>Poaceae</taxon>
        <taxon>BOP clade</taxon>
        <taxon>Pooideae</taxon>
        <taxon>Poodae</taxon>
        <taxon>Poeae</taxon>
        <taxon>Poeae Chloroplast Group 1 (Aveneae type)</taxon>
        <taxon>Aveninae</taxon>
        <taxon>Avena</taxon>
    </lineage>
</organism>
<accession>A0ACD5UJ88</accession>
<dbReference type="Proteomes" id="UP001732700">
    <property type="component" value="Chromosome 2C"/>
</dbReference>
<evidence type="ECO:0000313" key="1">
    <source>
        <dbReference type="EnsemblPlants" id="AVESA.00010b.r2.2CG0265110.1.CDS.1"/>
    </source>
</evidence>
<name>A0ACD5UJ88_AVESA</name>
<protein>
    <submittedName>
        <fullName evidence="1">Uncharacterized protein</fullName>
    </submittedName>
</protein>
<reference evidence="1" key="2">
    <citation type="submission" date="2025-09" db="UniProtKB">
        <authorList>
            <consortium name="EnsemblPlants"/>
        </authorList>
    </citation>
    <scope>IDENTIFICATION</scope>
</reference>
<keyword evidence="2" id="KW-1185">Reference proteome</keyword>
<proteinExistence type="predicted"/>
<dbReference type="EnsemblPlants" id="AVESA.00010b.r2.2CG0265110.1">
    <property type="protein sequence ID" value="AVESA.00010b.r2.2CG0265110.1.CDS.1"/>
    <property type="gene ID" value="AVESA.00010b.r2.2CG0265110"/>
</dbReference>